<dbReference type="SUPFAM" id="SSF56349">
    <property type="entry name" value="DNA breaking-rejoining enzymes"/>
    <property type="match status" value="1"/>
</dbReference>
<dbReference type="Gene3D" id="1.10.443.10">
    <property type="entry name" value="Intergrase catalytic core"/>
    <property type="match status" value="1"/>
</dbReference>
<dbReference type="InterPro" id="IPR011010">
    <property type="entry name" value="DNA_brk_join_enz"/>
</dbReference>
<dbReference type="RefSeq" id="WP_358357620.1">
    <property type="nucleotide sequence ID" value="NZ_JBEZFP010000070.1"/>
</dbReference>
<keyword evidence="1" id="KW-0233">DNA recombination</keyword>
<evidence type="ECO:0000313" key="2">
    <source>
        <dbReference type="EMBL" id="MEU8136741.1"/>
    </source>
</evidence>
<evidence type="ECO:0008006" key="4">
    <source>
        <dbReference type="Google" id="ProtNLM"/>
    </source>
</evidence>
<dbReference type="EMBL" id="JBEZFP010000070">
    <property type="protein sequence ID" value="MEU8136741.1"/>
    <property type="molecule type" value="Genomic_DNA"/>
</dbReference>
<evidence type="ECO:0000313" key="3">
    <source>
        <dbReference type="Proteomes" id="UP001551482"/>
    </source>
</evidence>
<evidence type="ECO:0000256" key="1">
    <source>
        <dbReference type="ARBA" id="ARBA00023172"/>
    </source>
</evidence>
<protein>
    <recommendedName>
        <fullName evidence="4">Tyr recombinase domain-containing protein</fullName>
    </recommendedName>
</protein>
<sequence length="315" mass="34314">MTSSSRITALEQLDRALLSVTSRDETSAARARQLRWVAGELRRAIVREGFPTEARASLADFFAAEPVSIYLDLAKRGDLRTRATSGNATSTVASIRVRMDCLEILARAGKVPVFLPERPAMQELKKPVGARQRSLLQGWLEATADRPGAAPGRVRLFALVGVVLDTGARAGELCALKLADLGPDLDTVTVVRKPQARSVAPPTTEVHELSGPTRAALQHWLDVREELIREVQGTAKSLWVSVRGNHAGVLDADGHARLRPAGMPLMPRGLARAYTRTVVQVNADMVGHPGWEPLPYRLEQLRRAVEPHPAESHSP</sequence>
<accession>A0ABV3DLW3</accession>
<name>A0ABV3DLW3_9ACTN</name>
<dbReference type="InterPro" id="IPR013762">
    <property type="entry name" value="Integrase-like_cat_sf"/>
</dbReference>
<comment type="caution">
    <text evidence="2">The sequence shown here is derived from an EMBL/GenBank/DDBJ whole genome shotgun (WGS) entry which is preliminary data.</text>
</comment>
<proteinExistence type="predicted"/>
<organism evidence="2 3">
    <name type="scientific">Streptodolium elevatio</name>
    <dbReference type="NCBI Taxonomy" id="3157996"/>
    <lineage>
        <taxon>Bacteria</taxon>
        <taxon>Bacillati</taxon>
        <taxon>Actinomycetota</taxon>
        <taxon>Actinomycetes</taxon>
        <taxon>Kitasatosporales</taxon>
        <taxon>Streptomycetaceae</taxon>
        <taxon>Streptodolium</taxon>
    </lineage>
</organism>
<dbReference type="Proteomes" id="UP001551482">
    <property type="component" value="Unassembled WGS sequence"/>
</dbReference>
<reference evidence="2 3" key="1">
    <citation type="submission" date="2024-06" db="EMBL/GenBank/DDBJ databases">
        <title>The Natural Products Discovery Center: Release of the First 8490 Sequenced Strains for Exploring Actinobacteria Biosynthetic Diversity.</title>
        <authorList>
            <person name="Kalkreuter E."/>
            <person name="Kautsar S.A."/>
            <person name="Yang D."/>
            <person name="Bader C.D."/>
            <person name="Teijaro C.N."/>
            <person name="Fluegel L."/>
            <person name="Davis C.M."/>
            <person name="Simpson J.R."/>
            <person name="Lauterbach L."/>
            <person name="Steele A.D."/>
            <person name="Gui C."/>
            <person name="Meng S."/>
            <person name="Li G."/>
            <person name="Viehrig K."/>
            <person name="Ye F."/>
            <person name="Su P."/>
            <person name="Kiefer A.F."/>
            <person name="Nichols A."/>
            <person name="Cepeda A.J."/>
            <person name="Yan W."/>
            <person name="Fan B."/>
            <person name="Jiang Y."/>
            <person name="Adhikari A."/>
            <person name="Zheng C.-J."/>
            <person name="Schuster L."/>
            <person name="Cowan T.M."/>
            <person name="Smanski M.J."/>
            <person name="Chevrette M.G."/>
            <person name="De Carvalho L.P.S."/>
            <person name="Shen B."/>
        </authorList>
    </citation>
    <scope>NUCLEOTIDE SEQUENCE [LARGE SCALE GENOMIC DNA]</scope>
    <source>
        <strain evidence="2 3">NPDC048946</strain>
    </source>
</reference>
<gene>
    <name evidence="2" type="ORF">AB0C36_24920</name>
</gene>
<keyword evidence="3" id="KW-1185">Reference proteome</keyword>